<keyword evidence="2" id="KW-0067">ATP-binding</keyword>
<protein>
    <recommendedName>
        <fullName evidence="7">ATP-dependent RecD-like DNA helicase</fullName>
    </recommendedName>
</protein>
<dbReference type="RefSeq" id="WP_138128695.1">
    <property type="nucleotide sequence ID" value="NZ_JRPE02000002.1"/>
</dbReference>
<dbReference type="InterPro" id="IPR027417">
    <property type="entry name" value="P-loop_NTPase"/>
</dbReference>
<sequence length="784" mass="88922">MSATIDRIIATPTHIRYAGSNGFLVLNAKDENGKSITLTGNYDIQETSSEKAFLNHRFCFFGAPKQTPYGEQFAFNAYSIIHENTESEMFYFLTRIASGISKKNAQALMQSFGANLVSVIENHPSALLNVKGIKKKKADNIVEAWASKKHLRELTGMLAPYGISNTSIKKIYDSFKEESVKKVMENPYILTQIKGFGFKKADEVALKLGFNPAGIPRIKAGILYCMYEKVQGAGDTFVERNLLYSFAREALECKEYPYLDLPIDDTINDLISENKLHVEMYENTECLFLQNTFLKEQYILETFRLQKDRKASICTIEEAESYLAEFEKTHNITLSQEQREAVISAQSGDKIIAITGAAGTGKTSVSKAILGLFEKKYGRNNIVCCALSGVAAARVKKQSGYESSTIHTLLGYDIIKKGFARNEESPIPANVVLLDEASMVDLSIFHSLLKAIDFHKTHLILLGDSAQLHPIGCGEIFNDTLDFNLTKKIRLTKIFRQDESSALTTLASEVRIGRVPDYKGKEYKDFFFGKMEIPYYWQRVKGMSDTEKRAERDNIQEQILNYMRRCIERGKLRVEERFGTQPPKNYEELWERLSYTQIITPQKEGILGVKNLNKEAQKIFNPPDPKKPSFEAQDYTFAVGDKVIHLVNKNLTCIVNGEEDERRVFNGQIGVITCIDNEEDEIIVEYPNEGFAAIYSIKHFMSSEITLAYAISIHKSQGSEFSVVFIPMTMNHAGMLNSKLIYTAMTRAKNQVIFMGETYAFEMGCKRKNELRRKTLIKIRQEQN</sequence>
<dbReference type="GO" id="GO:0006310">
    <property type="term" value="P:DNA recombination"/>
    <property type="evidence" value="ECO:0007669"/>
    <property type="project" value="TreeGrafter"/>
</dbReference>
<evidence type="ECO:0000313" key="6">
    <source>
        <dbReference type="Proteomes" id="UP000029921"/>
    </source>
</evidence>
<dbReference type="GO" id="GO:0005524">
    <property type="term" value="F:ATP binding"/>
    <property type="evidence" value="ECO:0007669"/>
    <property type="project" value="UniProtKB-KW"/>
</dbReference>
<dbReference type="InterPro" id="IPR003593">
    <property type="entry name" value="AAA+_ATPase"/>
</dbReference>
<dbReference type="GO" id="GO:0009338">
    <property type="term" value="C:exodeoxyribonuclease V complex"/>
    <property type="evidence" value="ECO:0007669"/>
    <property type="project" value="TreeGrafter"/>
</dbReference>
<reference evidence="5 6" key="1">
    <citation type="journal article" date="2014" name="Genome Announc.">
        <title>Draft genome sequences of eight enterohepatic helicobacter species isolated from both laboratory and wild rodents.</title>
        <authorList>
            <person name="Sheh A."/>
            <person name="Shen Z."/>
            <person name="Fox J.G."/>
        </authorList>
    </citation>
    <scope>NUCLEOTIDE SEQUENCE [LARGE SCALE GENOMIC DNA]</scope>
    <source>
        <strain evidence="5 6">MIT 96-1001</strain>
    </source>
</reference>
<dbReference type="SUPFAM" id="SSF47781">
    <property type="entry name" value="RuvA domain 2-like"/>
    <property type="match status" value="1"/>
</dbReference>
<dbReference type="Pfam" id="PF13538">
    <property type="entry name" value="UvrD_C_2"/>
    <property type="match status" value="1"/>
</dbReference>
<dbReference type="Pfam" id="PF13604">
    <property type="entry name" value="AAA_30"/>
    <property type="match status" value="1"/>
</dbReference>
<dbReference type="InterPro" id="IPR050534">
    <property type="entry name" value="Coronavir_polyprotein_1ab"/>
</dbReference>
<dbReference type="GO" id="GO:0003677">
    <property type="term" value="F:DNA binding"/>
    <property type="evidence" value="ECO:0007669"/>
    <property type="project" value="InterPro"/>
</dbReference>
<dbReference type="SMART" id="SM00278">
    <property type="entry name" value="HhH1"/>
    <property type="match status" value="2"/>
</dbReference>
<evidence type="ECO:0008006" key="7">
    <source>
        <dbReference type="Google" id="ProtNLM"/>
    </source>
</evidence>
<dbReference type="PANTHER" id="PTHR43788:SF6">
    <property type="entry name" value="DNA HELICASE B"/>
    <property type="match status" value="1"/>
</dbReference>
<dbReference type="GO" id="GO:0006281">
    <property type="term" value="P:DNA repair"/>
    <property type="evidence" value="ECO:0007669"/>
    <property type="project" value="InterPro"/>
</dbReference>
<dbReference type="InterPro" id="IPR027785">
    <property type="entry name" value="UvrD-like_helicase_C"/>
</dbReference>
<dbReference type="Pfam" id="PF14520">
    <property type="entry name" value="HHH_5"/>
    <property type="match status" value="1"/>
</dbReference>
<dbReference type="Gene3D" id="3.40.50.300">
    <property type="entry name" value="P-loop containing nucleotide triphosphate hydrolases"/>
    <property type="match status" value="2"/>
</dbReference>
<dbReference type="InterPro" id="IPR003583">
    <property type="entry name" value="Hlx-hairpin-Hlx_DNA-bd_motif"/>
</dbReference>
<dbReference type="Gene3D" id="1.10.10.2220">
    <property type="match status" value="1"/>
</dbReference>
<dbReference type="SMART" id="SM00382">
    <property type="entry name" value="AAA"/>
    <property type="match status" value="1"/>
</dbReference>
<dbReference type="EMBL" id="JRPE02000002">
    <property type="protein sequence ID" value="TLD93414.1"/>
    <property type="molecule type" value="Genomic_DNA"/>
</dbReference>
<organism evidence="5 6">
    <name type="scientific">Helicobacter magdeburgensis</name>
    <dbReference type="NCBI Taxonomy" id="471858"/>
    <lineage>
        <taxon>Bacteria</taxon>
        <taxon>Pseudomonadati</taxon>
        <taxon>Campylobacterota</taxon>
        <taxon>Epsilonproteobacteria</taxon>
        <taxon>Campylobacterales</taxon>
        <taxon>Helicobacteraceae</taxon>
        <taxon>Helicobacter</taxon>
    </lineage>
</organism>
<dbReference type="PANTHER" id="PTHR43788">
    <property type="entry name" value="DNA2/NAM7 HELICASE FAMILY MEMBER"/>
    <property type="match status" value="1"/>
</dbReference>
<dbReference type="AlphaFoldDB" id="A0A4U8T283"/>
<dbReference type="Pfam" id="PF14490">
    <property type="entry name" value="HHH_RecD2"/>
    <property type="match status" value="1"/>
</dbReference>
<feature type="domain" description="Helix-hairpin-helix DNA-binding motif class 1" evidence="3">
    <location>
        <begin position="188"/>
        <end position="207"/>
    </location>
</feature>
<dbReference type="Gene3D" id="2.30.30.940">
    <property type="match status" value="1"/>
</dbReference>
<dbReference type="Proteomes" id="UP000029921">
    <property type="component" value="Unassembled WGS sequence"/>
</dbReference>
<dbReference type="InterPro" id="IPR010994">
    <property type="entry name" value="RuvA_2-like"/>
</dbReference>
<evidence type="ECO:0000259" key="3">
    <source>
        <dbReference type="SMART" id="SM00278"/>
    </source>
</evidence>
<dbReference type="InterPro" id="IPR029493">
    <property type="entry name" value="RecD2-like_HHH"/>
</dbReference>
<dbReference type="InterPro" id="IPR041451">
    <property type="entry name" value="RecD2_SH13"/>
</dbReference>
<comment type="caution">
    <text evidence="5">The sequence shown here is derived from an EMBL/GenBank/DDBJ whole genome shotgun (WGS) entry which is preliminary data.</text>
</comment>
<dbReference type="Pfam" id="PF18335">
    <property type="entry name" value="SH3_13"/>
    <property type="match status" value="1"/>
</dbReference>
<dbReference type="CDD" id="cd17933">
    <property type="entry name" value="DEXSc_RecD-like"/>
    <property type="match status" value="1"/>
</dbReference>
<evidence type="ECO:0000259" key="4">
    <source>
        <dbReference type="SMART" id="SM00382"/>
    </source>
</evidence>
<name>A0A4U8T283_9HELI</name>
<evidence type="ECO:0000313" key="5">
    <source>
        <dbReference type="EMBL" id="TLD93414.1"/>
    </source>
</evidence>
<keyword evidence="6" id="KW-1185">Reference proteome</keyword>
<evidence type="ECO:0000256" key="1">
    <source>
        <dbReference type="ARBA" id="ARBA00022741"/>
    </source>
</evidence>
<gene>
    <name evidence="5" type="ORF">LS74_001410</name>
</gene>
<feature type="domain" description="Helix-hairpin-helix DNA-binding motif class 1" evidence="3">
    <location>
        <begin position="125"/>
        <end position="144"/>
    </location>
</feature>
<dbReference type="SUPFAM" id="SSF52540">
    <property type="entry name" value="P-loop containing nucleoside triphosphate hydrolases"/>
    <property type="match status" value="2"/>
</dbReference>
<dbReference type="GO" id="GO:0017116">
    <property type="term" value="F:single-stranded DNA helicase activity"/>
    <property type="evidence" value="ECO:0007669"/>
    <property type="project" value="TreeGrafter"/>
</dbReference>
<keyword evidence="1" id="KW-0547">Nucleotide-binding</keyword>
<evidence type="ECO:0000256" key="2">
    <source>
        <dbReference type="ARBA" id="ARBA00022840"/>
    </source>
</evidence>
<accession>A0A4U8T283</accession>
<proteinExistence type="predicted"/>
<dbReference type="Gene3D" id="1.10.150.20">
    <property type="entry name" value="5' to 3' exonuclease, C-terminal subdomain"/>
    <property type="match status" value="1"/>
</dbReference>
<feature type="domain" description="AAA+ ATPase" evidence="4">
    <location>
        <begin position="348"/>
        <end position="495"/>
    </location>
</feature>
<dbReference type="CDD" id="cd18809">
    <property type="entry name" value="SF1_C_RecD"/>
    <property type="match status" value="1"/>
</dbReference>